<sequence length="236" mass="24778">MHTFHYRAGKSAFFGLMLGMLAVFFGWDVVTGEADVFNTAMTLVFAAGAVKLVMDSFSSTPALAFDREGLRIRRTWGQVAALRWDEVHWIKVESITIRYYGVIPVAKHEHLVVKCDGGLLGGRRLTLAAKLIQLPPGGVHQLCAALNAAHLAAVGGAGVYLKEAGPNGWGVQPRPSAASLVEAGGGTEFDAEAALARYLARKDSATEAVAPLAAAAPVAAPATPARPVFGRKSSAA</sequence>
<feature type="transmembrane region" description="Helical" evidence="1">
    <location>
        <begin position="12"/>
        <end position="30"/>
    </location>
</feature>
<gene>
    <name evidence="2" type="ORF">GCM10022281_15390</name>
</gene>
<keyword evidence="1" id="KW-0472">Membrane</keyword>
<evidence type="ECO:0000313" key="3">
    <source>
        <dbReference type="Proteomes" id="UP001424459"/>
    </source>
</evidence>
<accession>A0ABP7U4N7</accession>
<name>A0ABP7U4N7_9SPHN</name>
<organism evidence="2 3">
    <name type="scientific">Sphingomonas rosea</name>
    <dbReference type="NCBI Taxonomy" id="335605"/>
    <lineage>
        <taxon>Bacteria</taxon>
        <taxon>Pseudomonadati</taxon>
        <taxon>Pseudomonadota</taxon>
        <taxon>Alphaproteobacteria</taxon>
        <taxon>Sphingomonadales</taxon>
        <taxon>Sphingomonadaceae</taxon>
        <taxon>Sphingomonas</taxon>
    </lineage>
</organism>
<keyword evidence="3" id="KW-1185">Reference proteome</keyword>
<dbReference type="EMBL" id="BAABBR010000001">
    <property type="protein sequence ID" value="GAA4035836.1"/>
    <property type="molecule type" value="Genomic_DNA"/>
</dbReference>
<keyword evidence="1" id="KW-1133">Transmembrane helix</keyword>
<evidence type="ECO:0008006" key="4">
    <source>
        <dbReference type="Google" id="ProtNLM"/>
    </source>
</evidence>
<dbReference type="RefSeq" id="WP_344696455.1">
    <property type="nucleotide sequence ID" value="NZ_BAABBR010000001.1"/>
</dbReference>
<evidence type="ECO:0000256" key="1">
    <source>
        <dbReference type="SAM" id="Phobius"/>
    </source>
</evidence>
<evidence type="ECO:0000313" key="2">
    <source>
        <dbReference type="EMBL" id="GAA4035836.1"/>
    </source>
</evidence>
<proteinExistence type="predicted"/>
<reference evidence="3" key="1">
    <citation type="journal article" date="2019" name="Int. J. Syst. Evol. Microbiol.">
        <title>The Global Catalogue of Microorganisms (GCM) 10K type strain sequencing project: providing services to taxonomists for standard genome sequencing and annotation.</title>
        <authorList>
            <consortium name="The Broad Institute Genomics Platform"/>
            <consortium name="The Broad Institute Genome Sequencing Center for Infectious Disease"/>
            <person name="Wu L."/>
            <person name="Ma J."/>
        </authorList>
    </citation>
    <scope>NUCLEOTIDE SEQUENCE [LARGE SCALE GENOMIC DNA]</scope>
    <source>
        <strain evidence="3">JCM 17564</strain>
    </source>
</reference>
<protein>
    <recommendedName>
        <fullName evidence="4">PH domain-containing protein</fullName>
    </recommendedName>
</protein>
<dbReference type="Proteomes" id="UP001424459">
    <property type="component" value="Unassembled WGS sequence"/>
</dbReference>
<keyword evidence="1" id="KW-0812">Transmembrane</keyword>
<comment type="caution">
    <text evidence="2">The sequence shown here is derived from an EMBL/GenBank/DDBJ whole genome shotgun (WGS) entry which is preliminary data.</text>
</comment>